<reference evidence="7 8" key="1">
    <citation type="submission" date="2013-03" db="EMBL/GenBank/DDBJ databases">
        <title>The Genome Sequence of Enterococcus sulfureus ATCC_49903 (PacBio/Illumina hybrid assembly).</title>
        <authorList>
            <consortium name="The Broad Institute Genomics Platform"/>
            <consortium name="The Broad Institute Genome Sequencing Center for Infectious Disease"/>
            <person name="Earl A."/>
            <person name="Russ C."/>
            <person name="Gilmore M."/>
            <person name="Surin D."/>
            <person name="Walker B."/>
            <person name="Young S."/>
            <person name="Zeng Q."/>
            <person name="Gargeya S."/>
            <person name="Fitzgerald M."/>
            <person name="Haas B."/>
            <person name="Abouelleil A."/>
            <person name="Allen A.W."/>
            <person name="Alvarado L."/>
            <person name="Arachchi H.M."/>
            <person name="Berlin A.M."/>
            <person name="Chapman S.B."/>
            <person name="Gainer-Dewar J."/>
            <person name="Goldberg J."/>
            <person name="Griggs A."/>
            <person name="Gujja S."/>
            <person name="Hansen M."/>
            <person name="Howarth C."/>
            <person name="Imamovic A."/>
            <person name="Ireland A."/>
            <person name="Larimer J."/>
            <person name="McCowan C."/>
            <person name="Murphy C."/>
            <person name="Pearson M."/>
            <person name="Poon T.W."/>
            <person name="Priest M."/>
            <person name="Roberts A."/>
            <person name="Saif S."/>
            <person name="Shea T."/>
            <person name="Sisk P."/>
            <person name="Sykes S."/>
            <person name="Wortman J."/>
            <person name="Nusbaum C."/>
            <person name="Birren B."/>
        </authorList>
    </citation>
    <scope>NUCLEOTIDE SEQUENCE [LARGE SCALE GENOMIC DNA]</scope>
    <source>
        <strain evidence="7 8">ATCC 49903</strain>
    </source>
</reference>
<dbReference type="PANTHER" id="PTHR43420:SF44">
    <property type="entry name" value="ACETYLTRANSFERASE YPEA"/>
    <property type="match status" value="1"/>
</dbReference>
<dbReference type="AlphaFoldDB" id="S0NQB9"/>
<evidence type="ECO:0000313" key="8">
    <source>
        <dbReference type="Proteomes" id="UP000015961"/>
    </source>
</evidence>
<dbReference type="InterPro" id="IPR000182">
    <property type="entry name" value="GNAT_dom"/>
</dbReference>
<protein>
    <recommendedName>
        <fullName evidence="5">[Ribosomal protein bS18]-alanine N-acetyltransferase</fullName>
        <ecNumber evidence="5">2.3.1.266</ecNumber>
    </recommendedName>
</protein>
<gene>
    <name evidence="7" type="ORF">I573_01407</name>
</gene>
<accession>S0NQB9</accession>
<dbReference type="STRING" id="1140003.OMY_01273"/>
<feature type="domain" description="N-acetyltransferase" evidence="6">
    <location>
        <begin position="3"/>
        <end position="145"/>
    </location>
</feature>
<comment type="catalytic activity">
    <reaction evidence="5">
        <text>N-terminal L-alanyl-[ribosomal protein bS18] + acetyl-CoA = N-terminal N(alpha)-acetyl-L-alanyl-[ribosomal protein bS18] + CoA + H(+)</text>
        <dbReference type="Rhea" id="RHEA:43756"/>
        <dbReference type="Rhea" id="RHEA-COMP:10676"/>
        <dbReference type="Rhea" id="RHEA-COMP:10677"/>
        <dbReference type="ChEBI" id="CHEBI:15378"/>
        <dbReference type="ChEBI" id="CHEBI:57287"/>
        <dbReference type="ChEBI" id="CHEBI:57288"/>
        <dbReference type="ChEBI" id="CHEBI:64718"/>
        <dbReference type="ChEBI" id="CHEBI:83683"/>
        <dbReference type="EC" id="2.3.1.266"/>
    </reaction>
</comment>
<evidence type="ECO:0000256" key="4">
    <source>
        <dbReference type="ARBA" id="ARBA00023315"/>
    </source>
</evidence>
<dbReference type="PATRIC" id="fig|1140003.3.peg.1230"/>
<comment type="similarity">
    <text evidence="1 5">Belongs to the acetyltransferase family. RimI subfamily.</text>
</comment>
<evidence type="ECO:0000256" key="2">
    <source>
        <dbReference type="ARBA" id="ARBA00022490"/>
    </source>
</evidence>
<dbReference type="OrthoDB" id="9794566at2"/>
<organism evidence="7 8">
    <name type="scientific">Enterococcus sulfureus ATCC 49903</name>
    <dbReference type="NCBI Taxonomy" id="1140003"/>
    <lineage>
        <taxon>Bacteria</taxon>
        <taxon>Bacillati</taxon>
        <taxon>Bacillota</taxon>
        <taxon>Bacilli</taxon>
        <taxon>Lactobacillales</taxon>
        <taxon>Enterococcaceae</taxon>
        <taxon>Enterococcus</taxon>
    </lineage>
</organism>
<evidence type="ECO:0000256" key="1">
    <source>
        <dbReference type="ARBA" id="ARBA00005395"/>
    </source>
</evidence>
<dbReference type="InterPro" id="IPR006464">
    <property type="entry name" value="AcTrfase_RimI/Ard1"/>
</dbReference>
<sequence length="148" mass="17127">MIHALSKMTDKQAEHLYHLAQACFDASPWTSEQFQSESTLPYSTTLVLSQGDREIGFLVYQEIADQVEILLIGIHPMYRKQKLATQLLTYMFSATKATTYLLEVRASNVAAYQLYQAHGFVHYHTRKSYYTHPLEDAYLLKKESRNTQ</sequence>
<keyword evidence="4" id="KW-0012">Acyltransferase</keyword>
<comment type="subcellular location">
    <subcellularLocation>
        <location evidence="5">Cytoplasm</location>
    </subcellularLocation>
</comment>
<comment type="caution">
    <text evidence="7">The sequence shown here is derived from an EMBL/GenBank/DDBJ whole genome shotgun (WGS) entry which is preliminary data.</text>
</comment>
<keyword evidence="8" id="KW-1185">Reference proteome</keyword>
<dbReference type="CDD" id="cd04301">
    <property type="entry name" value="NAT_SF"/>
    <property type="match status" value="1"/>
</dbReference>
<dbReference type="EMBL" id="ASWO01000005">
    <property type="protein sequence ID" value="EOT83682.1"/>
    <property type="molecule type" value="Genomic_DNA"/>
</dbReference>
<dbReference type="NCBIfam" id="TIGR01575">
    <property type="entry name" value="rimI"/>
    <property type="match status" value="1"/>
</dbReference>
<dbReference type="Proteomes" id="UP000015961">
    <property type="component" value="Unassembled WGS sequence"/>
</dbReference>
<evidence type="ECO:0000313" key="7">
    <source>
        <dbReference type="EMBL" id="EOT83682.1"/>
    </source>
</evidence>
<dbReference type="Gene3D" id="3.40.630.30">
    <property type="match status" value="1"/>
</dbReference>
<evidence type="ECO:0000259" key="6">
    <source>
        <dbReference type="PROSITE" id="PS51186"/>
    </source>
</evidence>
<dbReference type="PROSITE" id="PS51186">
    <property type="entry name" value="GNAT"/>
    <property type="match status" value="1"/>
</dbReference>
<dbReference type="GO" id="GO:0008999">
    <property type="term" value="F:protein-N-terminal-alanine acetyltransferase activity"/>
    <property type="evidence" value="ECO:0007669"/>
    <property type="project" value="UniProtKB-EC"/>
</dbReference>
<proteinExistence type="inferred from homology"/>
<name>S0NQB9_9ENTE</name>
<dbReference type="EC" id="2.3.1.266" evidence="5"/>
<evidence type="ECO:0000256" key="3">
    <source>
        <dbReference type="ARBA" id="ARBA00022679"/>
    </source>
</evidence>
<comment type="function">
    <text evidence="5">Acetylates the N-terminal alanine of ribosomal protein bS18.</text>
</comment>
<evidence type="ECO:0000256" key="5">
    <source>
        <dbReference type="RuleBase" id="RU363094"/>
    </source>
</evidence>
<keyword evidence="2 5" id="KW-0963">Cytoplasm</keyword>
<dbReference type="eggNOG" id="COG0456">
    <property type="taxonomic scope" value="Bacteria"/>
</dbReference>
<dbReference type="RefSeq" id="WP_016185725.1">
    <property type="nucleotide sequence ID" value="NZ_ASWO01000005.1"/>
</dbReference>
<dbReference type="SUPFAM" id="SSF55729">
    <property type="entry name" value="Acyl-CoA N-acyltransferases (Nat)"/>
    <property type="match status" value="1"/>
</dbReference>
<dbReference type="InterPro" id="IPR016181">
    <property type="entry name" value="Acyl_CoA_acyltransferase"/>
</dbReference>
<dbReference type="PANTHER" id="PTHR43420">
    <property type="entry name" value="ACETYLTRANSFERASE"/>
    <property type="match status" value="1"/>
</dbReference>
<keyword evidence="3 7" id="KW-0808">Transferase</keyword>
<dbReference type="InterPro" id="IPR050680">
    <property type="entry name" value="YpeA/RimI_acetyltransf"/>
</dbReference>
<dbReference type="GO" id="GO:0005737">
    <property type="term" value="C:cytoplasm"/>
    <property type="evidence" value="ECO:0007669"/>
    <property type="project" value="UniProtKB-SubCell"/>
</dbReference>
<dbReference type="Pfam" id="PF00583">
    <property type="entry name" value="Acetyltransf_1"/>
    <property type="match status" value="1"/>
</dbReference>